<protein>
    <recommendedName>
        <fullName evidence="1">non-specific serine/threonine protein kinase</fullName>
        <ecNumber evidence="1">2.7.11.1</ecNumber>
    </recommendedName>
</protein>
<keyword evidence="6" id="KW-0067">ATP-binding</keyword>
<proteinExistence type="predicted"/>
<organism evidence="11 12">
    <name type="scientific">Streblomastix strix</name>
    <dbReference type="NCBI Taxonomy" id="222440"/>
    <lineage>
        <taxon>Eukaryota</taxon>
        <taxon>Metamonada</taxon>
        <taxon>Preaxostyla</taxon>
        <taxon>Oxymonadida</taxon>
        <taxon>Streblomastigidae</taxon>
        <taxon>Streblomastix</taxon>
    </lineage>
</organism>
<dbReference type="EMBL" id="SNRW01000737">
    <property type="protein sequence ID" value="KAA6399504.1"/>
    <property type="molecule type" value="Genomic_DNA"/>
</dbReference>
<evidence type="ECO:0000256" key="3">
    <source>
        <dbReference type="ARBA" id="ARBA00022679"/>
    </source>
</evidence>
<gene>
    <name evidence="11" type="ORF">EZS28_004962</name>
</gene>
<dbReference type="SUPFAM" id="SSF56112">
    <property type="entry name" value="Protein kinase-like (PK-like)"/>
    <property type="match status" value="1"/>
</dbReference>
<dbReference type="InterPro" id="IPR000719">
    <property type="entry name" value="Prot_kinase_dom"/>
</dbReference>
<dbReference type="Gene3D" id="1.10.510.10">
    <property type="entry name" value="Transferase(Phosphotransferase) domain 1"/>
    <property type="match status" value="1"/>
</dbReference>
<evidence type="ECO:0000256" key="8">
    <source>
        <dbReference type="ARBA" id="ARBA00048679"/>
    </source>
</evidence>
<feature type="coiled-coil region" evidence="9">
    <location>
        <begin position="253"/>
        <end position="280"/>
    </location>
</feature>
<evidence type="ECO:0000256" key="9">
    <source>
        <dbReference type="SAM" id="Coils"/>
    </source>
</evidence>
<name>A0A5J4WWT7_9EUKA</name>
<dbReference type="AlphaFoldDB" id="A0A5J4WWT7"/>
<dbReference type="GO" id="GO:0005524">
    <property type="term" value="F:ATP binding"/>
    <property type="evidence" value="ECO:0007669"/>
    <property type="project" value="UniProtKB-KW"/>
</dbReference>
<dbReference type="GO" id="GO:0004674">
    <property type="term" value="F:protein serine/threonine kinase activity"/>
    <property type="evidence" value="ECO:0007669"/>
    <property type="project" value="UniProtKB-KW"/>
</dbReference>
<dbReference type="InterPro" id="IPR011009">
    <property type="entry name" value="Kinase-like_dom_sf"/>
</dbReference>
<dbReference type="PROSITE" id="PS50011">
    <property type="entry name" value="PROTEIN_KINASE_DOM"/>
    <property type="match status" value="1"/>
</dbReference>
<evidence type="ECO:0000259" key="10">
    <source>
        <dbReference type="PROSITE" id="PS50011"/>
    </source>
</evidence>
<dbReference type="InterPro" id="IPR051681">
    <property type="entry name" value="Ser/Thr_Kinases-Pseudokinases"/>
</dbReference>
<comment type="catalytic activity">
    <reaction evidence="8">
        <text>L-seryl-[protein] + ATP = O-phospho-L-seryl-[protein] + ADP + H(+)</text>
        <dbReference type="Rhea" id="RHEA:17989"/>
        <dbReference type="Rhea" id="RHEA-COMP:9863"/>
        <dbReference type="Rhea" id="RHEA-COMP:11604"/>
        <dbReference type="ChEBI" id="CHEBI:15378"/>
        <dbReference type="ChEBI" id="CHEBI:29999"/>
        <dbReference type="ChEBI" id="CHEBI:30616"/>
        <dbReference type="ChEBI" id="CHEBI:83421"/>
        <dbReference type="ChEBI" id="CHEBI:456216"/>
        <dbReference type="EC" id="2.7.11.1"/>
    </reaction>
</comment>
<keyword evidence="9" id="KW-0175">Coiled coil</keyword>
<dbReference type="OrthoDB" id="4062651at2759"/>
<evidence type="ECO:0000256" key="2">
    <source>
        <dbReference type="ARBA" id="ARBA00022527"/>
    </source>
</evidence>
<dbReference type="Pfam" id="PF07714">
    <property type="entry name" value="PK_Tyr_Ser-Thr"/>
    <property type="match status" value="1"/>
</dbReference>
<evidence type="ECO:0000256" key="7">
    <source>
        <dbReference type="ARBA" id="ARBA00047899"/>
    </source>
</evidence>
<evidence type="ECO:0000256" key="6">
    <source>
        <dbReference type="ARBA" id="ARBA00022840"/>
    </source>
</evidence>
<dbReference type="InterPro" id="IPR001245">
    <property type="entry name" value="Ser-Thr/Tyr_kinase_cat_dom"/>
</dbReference>
<dbReference type="SUPFAM" id="SSF82185">
    <property type="entry name" value="Histone H3 K4-specific methyltransferase SET7/9 N-terminal domain"/>
    <property type="match status" value="1"/>
</dbReference>
<dbReference type="SMART" id="SM00220">
    <property type="entry name" value="S_TKc"/>
    <property type="match status" value="1"/>
</dbReference>
<keyword evidence="3" id="KW-0808">Transferase</keyword>
<dbReference type="PRINTS" id="PR00109">
    <property type="entry name" value="TYRKINASE"/>
</dbReference>
<comment type="caution">
    <text evidence="11">The sequence shown here is derived from an EMBL/GenBank/DDBJ whole genome shotgun (WGS) entry which is preliminary data.</text>
</comment>
<evidence type="ECO:0000256" key="4">
    <source>
        <dbReference type="ARBA" id="ARBA00022741"/>
    </source>
</evidence>
<reference evidence="11 12" key="1">
    <citation type="submission" date="2019-03" db="EMBL/GenBank/DDBJ databases">
        <title>Single cell metagenomics reveals metabolic interactions within the superorganism composed of flagellate Streblomastix strix and complex community of Bacteroidetes bacteria on its surface.</title>
        <authorList>
            <person name="Treitli S.C."/>
            <person name="Kolisko M."/>
            <person name="Husnik F."/>
            <person name="Keeling P."/>
            <person name="Hampl V."/>
        </authorList>
    </citation>
    <scope>NUCLEOTIDE SEQUENCE [LARGE SCALE GENOMIC DNA]</scope>
    <source>
        <strain evidence="11">ST1C</strain>
    </source>
</reference>
<keyword evidence="4" id="KW-0547">Nucleotide-binding</keyword>
<keyword evidence="2" id="KW-0723">Serine/threonine-protein kinase</keyword>
<comment type="catalytic activity">
    <reaction evidence="7">
        <text>L-threonyl-[protein] + ATP = O-phospho-L-threonyl-[protein] + ADP + H(+)</text>
        <dbReference type="Rhea" id="RHEA:46608"/>
        <dbReference type="Rhea" id="RHEA-COMP:11060"/>
        <dbReference type="Rhea" id="RHEA-COMP:11605"/>
        <dbReference type="ChEBI" id="CHEBI:15378"/>
        <dbReference type="ChEBI" id="CHEBI:30013"/>
        <dbReference type="ChEBI" id="CHEBI:30616"/>
        <dbReference type="ChEBI" id="CHEBI:61977"/>
        <dbReference type="ChEBI" id="CHEBI:456216"/>
        <dbReference type="EC" id="2.7.11.1"/>
    </reaction>
</comment>
<dbReference type="InterPro" id="IPR008271">
    <property type="entry name" value="Ser/Thr_kinase_AS"/>
</dbReference>
<sequence>MFFKKGQFEEYVKVYDVRKGINYQLFGNKGKFEGDGVLNLAEGCFFNGSWNYNFNQSYGSIECSNKPLYEGQFVNGIPQGRGILFLDDGNVKLEGKWLPQLRGYGKISIVVKNDSKNVQNEPQVLFDNIIWKITKSGKIYILKQSNSNKEEFKQKEEQEILNPVDEQQSYNLQSDTQEFHEHDNNSEQNQEEAQKVQGIHESEKLASVQPSTDSQIQDQMQQQDIRVDAERNDNIKVEQEGRGLIVVKPAQQVGQIIAQNENYLETLQEVEDDDLELESEYSYMTSIVKSVDNGIIQNDAVEIAGNKENLESEDNENKEIITLDTEQKQNIYKSCDYPIPEDLQILNDDSLEGGQLLGEGGCGKVFSGWYYGSRVAWKEFDITEGYQSKEQIKAFKREVNMMNLLRHPNIVKIFGYTCEPTYRIVMEYASHGTLEDLLVQRGNNSKRPLQFEDKISIAQQISAGMNYLHAKKIIHKDLKVQNILVFSDDENNGILCKITDFGISKKHQLDQTAVTRDRTPRYAAPELSVSLKVGPSVDAYSFGLIMWELLTGEEVFHEYTQQGIEKAVRFGERPQVPVIDQSLNRDMKLILVEYQNLMQSCWSQDPRLRPSFKLIFVILSELQEKISNLKKKI</sequence>
<evidence type="ECO:0000313" key="12">
    <source>
        <dbReference type="Proteomes" id="UP000324800"/>
    </source>
</evidence>
<evidence type="ECO:0000256" key="5">
    <source>
        <dbReference type="ARBA" id="ARBA00022777"/>
    </source>
</evidence>
<evidence type="ECO:0000256" key="1">
    <source>
        <dbReference type="ARBA" id="ARBA00012513"/>
    </source>
</evidence>
<dbReference type="PANTHER" id="PTHR44329:SF285">
    <property type="entry name" value="V-MOS MOLONEY MURINE SARCOMA VIRAL ONCO HOMOLOG"/>
    <property type="match status" value="1"/>
</dbReference>
<dbReference type="EC" id="2.7.11.1" evidence="1"/>
<dbReference type="PANTHER" id="PTHR44329">
    <property type="entry name" value="SERINE/THREONINE-PROTEIN KINASE TNNI3K-RELATED"/>
    <property type="match status" value="1"/>
</dbReference>
<evidence type="ECO:0000313" key="11">
    <source>
        <dbReference type="EMBL" id="KAA6399504.1"/>
    </source>
</evidence>
<feature type="domain" description="Protein kinase" evidence="10">
    <location>
        <begin position="351"/>
        <end position="626"/>
    </location>
</feature>
<accession>A0A5J4WWT7</accession>
<dbReference type="PROSITE" id="PS00108">
    <property type="entry name" value="PROTEIN_KINASE_ST"/>
    <property type="match status" value="1"/>
</dbReference>
<keyword evidence="5 11" id="KW-0418">Kinase</keyword>
<dbReference type="Proteomes" id="UP000324800">
    <property type="component" value="Unassembled WGS sequence"/>
</dbReference>